<dbReference type="Proteomes" id="UP000006319">
    <property type="component" value="Chromosome 14"/>
</dbReference>
<dbReference type="PhylomeDB" id="K6UEU7"/>
<keyword evidence="3" id="KW-1185">Reference proteome</keyword>
<dbReference type="EMBL" id="DF157106">
    <property type="protein sequence ID" value="GAB68971.1"/>
    <property type="molecule type" value="Genomic_DNA"/>
</dbReference>
<evidence type="ECO:0000313" key="2">
    <source>
        <dbReference type="EMBL" id="GAB68971.1"/>
    </source>
</evidence>
<name>K6UEU7_PLACD</name>
<dbReference type="GeneID" id="14695352"/>
<proteinExistence type="predicted"/>
<dbReference type="OMA" id="MCEEDEV"/>
<evidence type="ECO:0000256" key="1">
    <source>
        <dbReference type="SAM" id="MobiDB-lite"/>
    </source>
</evidence>
<gene>
    <name evidence="2" type="ORF">PCYB_143990</name>
</gene>
<sequence length="118" mass="13381">MYLKKAEIQKNDTSVKSSERRETSMCEEDEVFSNSTLSDAESCYQFWKNADGGDIFEICEEFESSEDEHDVNDMAHNFDAPKLYSTIETNTVPIGMDTTVEDDTCMQEEVANPPSRGN</sequence>
<dbReference type="AlphaFoldDB" id="K6UEU7"/>
<dbReference type="VEuPathDB" id="PlasmoDB:PCYB_143990"/>
<organism evidence="2 3">
    <name type="scientific">Plasmodium cynomolgi (strain B)</name>
    <dbReference type="NCBI Taxonomy" id="1120755"/>
    <lineage>
        <taxon>Eukaryota</taxon>
        <taxon>Sar</taxon>
        <taxon>Alveolata</taxon>
        <taxon>Apicomplexa</taxon>
        <taxon>Aconoidasida</taxon>
        <taxon>Haemosporida</taxon>
        <taxon>Plasmodiidae</taxon>
        <taxon>Plasmodium</taxon>
        <taxon>Plasmodium (Plasmodium)</taxon>
    </lineage>
</organism>
<dbReference type="KEGG" id="pcy:PCYB_143990"/>
<reference evidence="2 3" key="1">
    <citation type="journal article" date="2012" name="Nat. Genet.">
        <title>Plasmodium cynomolgi genome sequences provide insight into Plasmodium vivax and the monkey malaria clade.</title>
        <authorList>
            <person name="Tachibana S."/>
            <person name="Sullivan S.A."/>
            <person name="Kawai S."/>
            <person name="Nakamura S."/>
            <person name="Kim H.R."/>
            <person name="Goto N."/>
            <person name="Arisue N."/>
            <person name="Palacpac N.M.Q."/>
            <person name="Honma H."/>
            <person name="Yagi M."/>
            <person name="Tougan T."/>
            <person name="Katakai Y."/>
            <person name="Kaneko O."/>
            <person name="Mita T."/>
            <person name="Kita K."/>
            <person name="Yasutomi Y."/>
            <person name="Sutton P.L."/>
            <person name="Shakhbatyan R."/>
            <person name="Horii T."/>
            <person name="Yasunaga T."/>
            <person name="Barnwell J.W."/>
            <person name="Escalante A.A."/>
            <person name="Carlton J.M."/>
            <person name="Tanabe K."/>
        </authorList>
    </citation>
    <scope>NUCLEOTIDE SEQUENCE [LARGE SCALE GENOMIC DNA]</scope>
    <source>
        <strain evidence="2 3">B</strain>
    </source>
</reference>
<evidence type="ECO:0000313" key="3">
    <source>
        <dbReference type="Proteomes" id="UP000006319"/>
    </source>
</evidence>
<feature type="compositionally biased region" description="Basic and acidic residues" evidence="1">
    <location>
        <begin position="1"/>
        <end position="10"/>
    </location>
</feature>
<dbReference type="eggNOG" id="ENOG502QY2F">
    <property type="taxonomic scope" value="Eukaryota"/>
</dbReference>
<feature type="region of interest" description="Disordered" evidence="1">
    <location>
        <begin position="1"/>
        <end position="27"/>
    </location>
</feature>
<dbReference type="OrthoDB" id="375337at2759"/>
<accession>K6UEU7</accession>
<protein>
    <submittedName>
        <fullName evidence="2">Uncharacterized protein</fullName>
    </submittedName>
</protein>
<dbReference type="RefSeq" id="XP_004224918.1">
    <property type="nucleotide sequence ID" value="XM_004224870.1"/>
</dbReference>